<dbReference type="PANTHER" id="PTHR30047">
    <property type="entry name" value="HIGH-AFFINITY CHOLINE TRANSPORT PROTEIN-RELATED"/>
    <property type="match status" value="1"/>
</dbReference>
<evidence type="ECO:0000256" key="1">
    <source>
        <dbReference type="ARBA" id="ARBA00004651"/>
    </source>
</evidence>
<keyword evidence="5 8" id="KW-0812">Transmembrane</keyword>
<keyword evidence="6 8" id="KW-1133">Transmembrane helix</keyword>
<feature type="transmembrane region" description="Helical" evidence="8">
    <location>
        <begin position="323"/>
        <end position="341"/>
    </location>
</feature>
<dbReference type="AlphaFoldDB" id="A0A4U8Q8Q0"/>
<dbReference type="PANTHER" id="PTHR30047:SF7">
    <property type="entry name" value="HIGH-AFFINITY CHOLINE TRANSPORT PROTEIN"/>
    <property type="match status" value="1"/>
</dbReference>
<dbReference type="GO" id="GO:0022857">
    <property type="term" value="F:transmembrane transporter activity"/>
    <property type="evidence" value="ECO:0007669"/>
    <property type="project" value="InterPro"/>
</dbReference>
<sequence>MKKKRFDPTIDWTITLLPLGIIAVISVVLMLFPETAGSITGMLREVFVNKLGFFYIILGLGILFTAVGLAFSRHGNIRFGNLEKPRYNNFSWGAMIFTSTMAADIVYWSLIEWCYYYSAKPFAKEAMTLAQHQDYASAYPLFHWGPIPWAFYLLPACAYAYMMFVKKRKRQTLSEACRPVLKDHVDKKAGKLIDIFSIVGLLAGTATTFSLATPLIAQAVGKILGIEPTPFLSIVILAVIGLVFIVAVMKGMKAISHLAGICVVIFVLLIGVFLVFGPKIYIIETGVTAIGTVMNEFFRMATWMDPLRLSGSGGSGFPQDWTIFYWAYWIAWFVATPFFIARISEGRTLRQTIFGGISCGLLGTYTSFIVFGGFGLHLQTSGKLDLAGQLASGKSPSEVIMQVFGQFPITEVVLLILILAMIAFYASTFDAITLVVAGYSEKNMETREEPRKKLRAFWALVFLLLPIALLFSDSTLSMLQTISIIAAFPLGIIMILVVVSFIKEIKQDNGKINK</sequence>
<dbReference type="GO" id="GO:0005886">
    <property type="term" value="C:plasma membrane"/>
    <property type="evidence" value="ECO:0007669"/>
    <property type="project" value="UniProtKB-SubCell"/>
</dbReference>
<keyword evidence="4" id="KW-1003">Cell membrane</keyword>
<dbReference type="InterPro" id="IPR000060">
    <property type="entry name" value="BCCT_transptr"/>
</dbReference>
<comment type="caution">
    <text evidence="9">The sequence shown here is derived from an EMBL/GenBank/DDBJ whole genome shotgun (WGS) entry which is preliminary data.</text>
</comment>
<evidence type="ECO:0000256" key="4">
    <source>
        <dbReference type="ARBA" id="ARBA00022475"/>
    </source>
</evidence>
<keyword evidence="10" id="KW-1185">Reference proteome</keyword>
<evidence type="ECO:0000313" key="9">
    <source>
        <dbReference type="EMBL" id="TLD01267.1"/>
    </source>
</evidence>
<evidence type="ECO:0000256" key="6">
    <source>
        <dbReference type="ARBA" id="ARBA00022989"/>
    </source>
</evidence>
<evidence type="ECO:0000256" key="8">
    <source>
        <dbReference type="SAM" id="Phobius"/>
    </source>
</evidence>
<keyword evidence="3" id="KW-0813">Transport</keyword>
<evidence type="ECO:0000256" key="3">
    <source>
        <dbReference type="ARBA" id="ARBA00022448"/>
    </source>
</evidence>
<dbReference type="Proteomes" id="UP000306509">
    <property type="component" value="Unassembled WGS sequence"/>
</dbReference>
<dbReference type="NCBIfam" id="TIGR00842">
    <property type="entry name" value="bcct"/>
    <property type="match status" value="1"/>
</dbReference>
<comment type="similarity">
    <text evidence="2">Belongs to the BCCT transporter (TC 2.A.15) family.</text>
</comment>
<feature type="transmembrane region" description="Helical" evidence="8">
    <location>
        <begin position="412"/>
        <end position="436"/>
    </location>
</feature>
<feature type="transmembrane region" description="Helical" evidence="8">
    <location>
        <begin position="255"/>
        <end position="276"/>
    </location>
</feature>
<feature type="transmembrane region" description="Helical" evidence="8">
    <location>
        <begin position="478"/>
        <end position="502"/>
    </location>
</feature>
<accession>A0A4U8Q8Q0</accession>
<evidence type="ECO:0000256" key="7">
    <source>
        <dbReference type="ARBA" id="ARBA00023136"/>
    </source>
</evidence>
<evidence type="ECO:0000256" key="2">
    <source>
        <dbReference type="ARBA" id="ARBA00005658"/>
    </source>
</evidence>
<feature type="transmembrane region" description="Helical" evidence="8">
    <location>
        <begin position="92"/>
        <end position="111"/>
    </location>
</feature>
<dbReference type="STRING" id="180332.GCA_000797495_02729"/>
<feature type="transmembrane region" description="Helical" evidence="8">
    <location>
        <begin position="353"/>
        <end position="376"/>
    </location>
</feature>
<evidence type="ECO:0000256" key="5">
    <source>
        <dbReference type="ARBA" id="ARBA00022692"/>
    </source>
</evidence>
<name>A0A4U8Q8Q0_9FIRM</name>
<feature type="transmembrane region" description="Helical" evidence="8">
    <location>
        <begin position="192"/>
        <end position="217"/>
    </location>
</feature>
<gene>
    <name evidence="9" type="primary">betL</name>
    <name evidence="9" type="ORF">DSM106044_01820</name>
</gene>
<dbReference type="EMBL" id="QGQD01000042">
    <property type="protein sequence ID" value="TLD01267.1"/>
    <property type="molecule type" value="Genomic_DNA"/>
</dbReference>
<feature type="transmembrane region" description="Helical" evidence="8">
    <location>
        <begin position="12"/>
        <end position="32"/>
    </location>
</feature>
<feature type="transmembrane region" description="Helical" evidence="8">
    <location>
        <begin position="456"/>
        <end position="472"/>
    </location>
</feature>
<feature type="transmembrane region" description="Helical" evidence="8">
    <location>
        <begin position="147"/>
        <end position="165"/>
    </location>
</feature>
<proteinExistence type="inferred from homology"/>
<feature type="transmembrane region" description="Helical" evidence="8">
    <location>
        <begin position="52"/>
        <end position="71"/>
    </location>
</feature>
<comment type="subcellular location">
    <subcellularLocation>
        <location evidence="1">Cell membrane</location>
        <topology evidence="1">Multi-pass membrane protein</topology>
    </subcellularLocation>
</comment>
<dbReference type="RefSeq" id="WP_070041568.1">
    <property type="nucleotide sequence ID" value="NZ_CABMJZ010000073.1"/>
</dbReference>
<evidence type="ECO:0000313" key="10">
    <source>
        <dbReference type="Proteomes" id="UP000306509"/>
    </source>
</evidence>
<keyword evidence="7 8" id="KW-0472">Membrane</keyword>
<reference evidence="9 10" key="1">
    <citation type="journal article" date="2019" name="Anaerobe">
        <title>Detection of Robinsoniella peoriensis in multiple bone samples of a trauma patient.</title>
        <authorList>
            <person name="Schrottner P."/>
            <person name="Hartwich K."/>
            <person name="Bunk B."/>
            <person name="Schober I."/>
            <person name="Helbig S."/>
            <person name="Rudolph W.W."/>
            <person name="Gunzer F."/>
        </authorList>
    </citation>
    <scope>NUCLEOTIDE SEQUENCE [LARGE SCALE GENOMIC DNA]</scope>
    <source>
        <strain evidence="9 10">DSM 106044</strain>
    </source>
</reference>
<protein>
    <submittedName>
        <fullName evidence="9">Glycine betaine-Na(+) symporter</fullName>
    </submittedName>
</protein>
<feature type="transmembrane region" description="Helical" evidence="8">
    <location>
        <begin position="229"/>
        <end position="248"/>
    </location>
</feature>
<organism evidence="9 10">
    <name type="scientific">Robinsoniella peoriensis</name>
    <dbReference type="NCBI Taxonomy" id="180332"/>
    <lineage>
        <taxon>Bacteria</taxon>
        <taxon>Bacillati</taxon>
        <taxon>Bacillota</taxon>
        <taxon>Clostridia</taxon>
        <taxon>Lachnospirales</taxon>
        <taxon>Lachnospiraceae</taxon>
        <taxon>Robinsoniella</taxon>
    </lineage>
</organism>
<dbReference type="Pfam" id="PF02028">
    <property type="entry name" value="BCCT"/>
    <property type="match status" value="1"/>
</dbReference>